<evidence type="ECO:0000256" key="6">
    <source>
        <dbReference type="ARBA" id="ARBA00022490"/>
    </source>
</evidence>
<dbReference type="Proteomes" id="UP000515163">
    <property type="component" value="Unplaced"/>
</dbReference>
<dbReference type="RefSeq" id="XP_031559665.1">
    <property type="nucleotide sequence ID" value="XM_031703805.1"/>
</dbReference>
<keyword evidence="10" id="KW-1185">Reference proteome</keyword>
<dbReference type="GO" id="GO:0008023">
    <property type="term" value="C:transcription elongation factor complex"/>
    <property type="evidence" value="ECO:0007669"/>
    <property type="project" value="TreeGrafter"/>
</dbReference>
<evidence type="ECO:0000256" key="5">
    <source>
        <dbReference type="ARBA" id="ARBA00020265"/>
    </source>
</evidence>
<evidence type="ECO:0000256" key="4">
    <source>
        <dbReference type="ARBA" id="ARBA00007573"/>
    </source>
</evidence>
<dbReference type="InterPro" id="IPR008728">
    <property type="entry name" value="Elongator_complex_protein_4"/>
</dbReference>
<proteinExistence type="inferred from homology"/>
<dbReference type="GO" id="GO:0033588">
    <property type="term" value="C:elongator holoenzyme complex"/>
    <property type="evidence" value="ECO:0007669"/>
    <property type="project" value="InterPro"/>
</dbReference>
<keyword evidence="7" id="KW-0819">tRNA processing</keyword>
<dbReference type="FunCoup" id="A0A6P8I4F1">
    <property type="interactions" value="2323"/>
</dbReference>
<keyword evidence="8" id="KW-0539">Nucleus</keyword>
<accession>A0A6P8I4F1</accession>
<evidence type="ECO:0000256" key="7">
    <source>
        <dbReference type="ARBA" id="ARBA00022694"/>
    </source>
</evidence>
<dbReference type="AlphaFoldDB" id="A0A6P8I4F1"/>
<evidence type="ECO:0000313" key="10">
    <source>
        <dbReference type="Proteomes" id="UP000515163"/>
    </source>
</evidence>
<evidence type="ECO:0000256" key="2">
    <source>
        <dbReference type="ARBA" id="ARBA00004496"/>
    </source>
</evidence>
<feature type="compositionally biased region" description="Polar residues" evidence="9">
    <location>
        <begin position="368"/>
        <end position="378"/>
    </location>
</feature>
<dbReference type="Pfam" id="PF05625">
    <property type="entry name" value="PAXNEB"/>
    <property type="match status" value="1"/>
</dbReference>
<dbReference type="PANTHER" id="PTHR12896">
    <property type="entry name" value="PAX6 NEIGHBOR PROTEIN PAXNEB"/>
    <property type="match status" value="1"/>
</dbReference>
<dbReference type="UniPathway" id="UPA00988"/>
<reference evidence="11" key="1">
    <citation type="submission" date="2025-08" db="UniProtKB">
        <authorList>
            <consortium name="RefSeq"/>
        </authorList>
    </citation>
    <scope>IDENTIFICATION</scope>
    <source>
        <tissue evidence="11">Tentacle</tissue>
    </source>
</reference>
<evidence type="ECO:0000256" key="1">
    <source>
        <dbReference type="ARBA" id="ARBA00004123"/>
    </source>
</evidence>
<dbReference type="Gene3D" id="3.40.50.300">
    <property type="entry name" value="P-loop containing nucleotide triphosphate hydrolases"/>
    <property type="match status" value="1"/>
</dbReference>
<organism evidence="10 11">
    <name type="scientific">Actinia tenebrosa</name>
    <name type="common">Australian red waratah sea anemone</name>
    <dbReference type="NCBI Taxonomy" id="6105"/>
    <lineage>
        <taxon>Eukaryota</taxon>
        <taxon>Metazoa</taxon>
        <taxon>Cnidaria</taxon>
        <taxon>Anthozoa</taxon>
        <taxon>Hexacorallia</taxon>
        <taxon>Actiniaria</taxon>
        <taxon>Actiniidae</taxon>
        <taxon>Actinia</taxon>
    </lineage>
</organism>
<dbReference type="InParanoid" id="A0A6P8I4F1"/>
<dbReference type="GO" id="GO:0005737">
    <property type="term" value="C:cytoplasm"/>
    <property type="evidence" value="ECO:0007669"/>
    <property type="project" value="UniProtKB-SubCell"/>
</dbReference>
<name>A0A6P8I4F1_ACTTE</name>
<evidence type="ECO:0000313" key="11">
    <source>
        <dbReference type="RefSeq" id="XP_031559665.1"/>
    </source>
</evidence>
<dbReference type="FunFam" id="3.40.50.300:FF:002074">
    <property type="entry name" value="Elongator acetyltransferase complex subunit 4"/>
    <property type="match status" value="1"/>
</dbReference>
<dbReference type="GeneID" id="116295849"/>
<protein>
    <recommendedName>
        <fullName evidence="5">Elongator complex protein 4</fullName>
    </recommendedName>
</protein>
<evidence type="ECO:0000256" key="3">
    <source>
        <dbReference type="ARBA" id="ARBA00005043"/>
    </source>
</evidence>
<comment type="similarity">
    <text evidence="4">Belongs to the ELP4 family.</text>
</comment>
<evidence type="ECO:0000256" key="9">
    <source>
        <dbReference type="SAM" id="MobiDB-lite"/>
    </source>
</evidence>
<dbReference type="CDD" id="cd19494">
    <property type="entry name" value="Elp4"/>
    <property type="match status" value="1"/>
</dbReference>
<evidence type="ECO:0000256" key="8">
    <source>
        <dbReference type="ARBA" id="ARBA00023242"/>
    </source>
</evidence>
<dbReference type="InterPro" id="IPR027417">
    <property type="entry name" value="P-loop_NTPase"/>
</dbReference>
<feature type="region of interest" description="Disordered" evidence="9">
    <location>
        <begin position="346"/>
        <end position="378"/>
    </location>
</feature>
<sequence length="378" mass="41993">MATSFKKKSSRGRSVFIPGTRPSLHNNQLLVSTGIPSMDAVIGGGVAVGTVVMIEEDNYGSYARQILKYFLAEGVVSGHGLFLASADIDPQTILKDLPHPLDHGDDNTDSTNQEDTMKIAWRYQQKSKVQSNPSHNRFGHYYDLSRVMDEKKLDTIPVRMFNAAEECTSDSPKNSRSNSLYEKLLSEVNSTITDGGYSTTAAKQQQERSILRIAIHSLGSQLWGEECGATCVDFSPALPWFLYSLRATLRSSLVVCMVTIPTHVFQDSGFTHRIERLCDTVLALESFAGSDKETNPLYRDYHGLFNIVRLPRLNTLTTHMPDSLDLAFKLKRKKFSIETLHLPPDLSESVSRNQEEAIRPKPGALACQTGSGNSKLDF</sequence>
<comment type="pathway">
    <text evidence="3">tRNA modification; 5-methoxycarbonylmethyl-2-thiouridine-tRNA biosynthesis.</text>
</comment>
<dbReference type="OrthoDB" id="289162at2759"/>
<dbReference type="GO" id="GO:0002098">
    <property type="term" value="P:tRNA wobble uridine modification"/>
    <property type="evidence" value="ECO:0007669"/>
    <property type="project" value="InterPro"/>
</dbReference>
<keyword evidence="6" id="KW-0963">Cytoplasm</keyword>
<dbReference type="PANTHER" id="PTHR12896:SF1">
    <property type="entry name" value="ELONGATOR COMPLEX PROTEIN 4"/>
    <property type="match status" value="1"/>
</dbReference>
<gene>
    <name evidence="11" type="primary">LOC116295849</name>
</gene>
<comment type="subcellular location">
    <subcellularLocation>
        <location evidence="2">Cytoplasm</location>
    </subcellularLocation>
    <subcellularLocation>
        <location evidence="1">Nucleus</location>
    </subcellularLocation>
</comment>